<feature type="region of interest" description="Disordered" evidence="2">
    <location>
        <begin position="694"/>
        <end position="716"/>
    </location>
</feature>
<dbReference type="EMBL" id="HBGH01001761">
    <property type="protein sequence ID" value="CAD9224236.1"/>
    <property type="molecule type" value="Transcribed_RNA"/>
</dbReference>
<feature type="coiled-coil region" evidence="1">
    <location>
        <begin position="540"/>
        <end position="574"/>
    </location>
</feature>
<dbReference type="CDD" id="cd06503">
    <property type="entry name" value="ATP-synt_Fo_b"/>
    <property type="match status" value="1"/>
</dbReference>
<feature type="domain" description="GLTSCR protein conserved" evidence="3">
    <location>
        <begin position="580"/>
        <end position="652"/>
    </location>
</feature>
<gene>
    <name evidence="4" type="ORF">CCAE0312_LOCUS914</name>
    <name evidence="5" type="ORF">CCAE0312_LOCUS915</name>
</gene>
<dbReference type="EMBL" id="HBGH01001760">
    <property type="protein sequence ID" value="CAD9224235.1"/>
    <property type="molecule type" value="Transcribed_RNA"/>
</dbReference>
<name>A0A6T6AME4_9RHOD</name>
<evidence type="ECO:0000313" key="5">
    <source>
        <dbReference type="EMBL" id="CAD9224236.1"/>
    </source>
</evidence>
<feature type="compositionally biased region" description="Polar residues" evidence="2">
    <location>
        <begin position="320"/>
        <end position="329"/>
    </location>
</feature>
<feature type="compositionally biased region" description="Polar residues" evidence="2">
    <location>
        <begin position="255"/>
        <end position="280"/>
    </location>
</feature>
<dbReference type="Pfam" id="PF15249">
    <property type="entry name" value="GLTSCR1"/>
    <property type="match status" value="1"/>
</dbReference>
<feature type="region of interest" description="Disordered" evidence="2">
    <location>
        <begin position="178"/>
        <end position="329"/>
    </location>
</feature>
<dbReference type="AlphaFoldDB" id="A0A6T6AME4"/>
<sequence length="716" mass="78502">MDNHKPRQPPMTNNTVPIAPAPSMNLGASFGGGSHDEQSSEGLFFPFPPTHNDSTATIHGLNNGISGLAQNRKDDIQPREERTRAFTNFVPLAMKPEPVRQLPNDALKKEKKSSILDDLNLAMEAISSEAKKSHGASRSQTGVNPFSDINAPELFFPEAIPNAPVSGVRSTSVHEPATLSDFNFSPGPIEGGRVNSLQPKSIKKLSPRNQPSKQKPERTPRKRERPPKPNATMETIAIRPSIVPEGTPPGVLPNITPSLFNHGGTKSSTPISSLDSRTLQSSAATSRPTPPPQGQQAMMQAPTGGSLANAQHHPNVGSGHYSSKQQGSQAMRIHVENQLRSLLATQDHLQTHVRHLISSNENPPQEVLRTLVQVKSNVEQLRREARRLRMPTAGVSEMNLPAAQQGMGPPTNQSGRSSVAHTPLVADVGHGGRSKTDVGTSVAMRLSNRAGTSLASQGEPQPFSSNVAQVSHLHPILTTSEPTSSSNMVEERHKMMERALEQKRLLEENQRRQAEVAAAARRQQEQARRVEATRLAERERQLAIEKAKQAKAALQEAQLEKLNQENIRKRVRLEGTPTKDQLRALNPDIMTPFRNLVEVWQRLSPYHVFGMIDTEAMDDEEWDKKLGEVTSSYANDFRSIQTRLGSTLQRFDGGESSENREAGMPLSSLEELLLTRQLLDEEMELRLAIVEELDMSPSKVTDPGSTAPPPKSVFSG</sequence>
<dbReference type="InterPro" id="IPR015671">
    <property type="entry name" value="GSCR1_dom"/>
</dbReference>
<feature type="compositionally biased region" description="Low complexity" evidence="2">
    <location>
        <begin position="294"/>
        <end position="304"/>
    </location>
</feature>
<protein>
    <recommendedName>
        <fullName evidence="3">GLTSCR protein conserved domain-containing protein</fullName>
    </recommendedName>
</protein>
<organism evidence="4">
    <name type="scientific">Compsopogon caeruleus</name>
    <dbReference type="NCBI Taxonomy" id="31354"/>
    <lineage>
        <taxon>Eukaryota</taxon>
        <taxon>Rhodophyta</taxon>
        <taxon>Compsopogonophyceae</taxon>
        <taxon>Compsopogonales</taxon>
        <taxon>Compsopogonaceae</taxon>
        <taxon>Compsopogon</taxon>
    </lineage>
</organism>
<proteinExistence type="predicted"/>
<evidence type="ECO:0000259" key="3">
    <source>
        <dbReference type="Pfam" id="PF15249"/>
    </source>
</evidence>
<keyword evidence="1" id="KW-0175">Coiled coil</keyword>
<evidence type="ECO:0000256" key="1">
    <source>
        <dbReference type="SAM" id="Coils"/>
    </source>
</evidence>
<feature type="compositionally biased region" description="Pro residues" evidence="2">
    <location>
        <begin position="706"/>
        <end position="716"/>
    </location>
</feature>
<feature type="region of interest" description="Disordered" evidence="2">
    <location>
        <begin position="1"/>
        <end position="46"/>
    </location>
</feature>
<evidence type="ECO:0000313" key="4">
    <source>
        <dbReference type="EMBL" id="CAD9224235.1"/>
    </source>
</evidence>
<accession>A0A6T6AME4</accession>
<evidence type="ECO:0000256" key="2">
    <source>
        <dbReference type="SAM" id="MobiDB-lite"/>
    </source>
</evidence>
<reference evidence="4" key="1">
    <citation type="submission" date="2021-01" db="EMBL/GenBank/DDBJ databases">
        <authorList>
            <person name="Corre E."/>
            <person name="Pelletier E."/>
            <person name="Niang G."/>
            <person name="Scheremetjew M."/>
            <person name="Finn R."/>
            <person name="Kale V."/>
            <person name="Holt S."/>
            <person name="Cochrane G."/>
            <person name="Meng A."/>
            <person name="Brown T."/>
            <person name="Cohen L."/>
        </authorList>
    </citation>
    <scope>NUCLEOTIDE SEQUENCE</scope>
    <source>
        <strain evidence="4">SAG 36.94</strain>
    </source>
</reference>